<proteinExistence type="predicted"/>
<name>A0A078ASZ4_STYLE</name>
<accession>A0A078ASZ4</accession>
<keyword evidence="2" id="KW-1185">Reference proteome</keyword>
<dbReference type="InParanoid" id="A0A078ASZ4"/>
<dbReference type="AlphaFoldDB" id="A0A078ASZ4"/>
<organism evidence="1 2">
    <name type="scientific">Stylonychia lemnae</name>
    <name type="common">Ciliate</name>
    <dbReference type="NCBI Taxonomy" id="5949"/>
    <lineage>
        <taxon>Eukaryota</taxon>
        <taxon>Sar</taxon>
        <taxon>Alveolata</taxon>
        <taxon>Ciliophora</taxon>
        <taxon>Intramacronucleata</taxon>
        <taxon>Spirotrichea</taxon>
        <taxon>Stichotrichia</taxon>
        <taxon>Sporadotrichida</taxon>
        <taxon>Oxytrichidae</taxon>
        <taxon>Stylonychinae</taxon>
        <taxon>Stylonychia</taxon>
    </lineage>
</organism>
<protein>
    <submittedName>
        <fullName evidence="1">Uncharacterized protein</fullName>
    </submittedName>
</protein>
<reference evidence="1 2" key="1">
    <citation type="submission" date="2014-06" db="EMBL/GenBank/DDBJ databases">
        <authorList>
            <person name="Swart Estienne"/>
        </authorList>
    </citation>
    <scope>NUCLEOTIDE SEQUENCE [LARGE SCALE GENOMIC DNA]</scope>
    <source>
        <strain evidence="1 2">130c</strain>
    </source>
</reference>
<dbReference type="Proteomes" id="UP000039865">
    <property type="component" value="Unassembled WGS sequence"/>
</dbReference>
<evidence type="ECO:0000313" key="1">
    <source>
        <dbReference type="EMBL" id="CDW85309.1"/>
    </source>
</evidence>
<gene>
    <name evidence="1" type="primary">Contig2161.g2321</name>
    <name evidence="1" type="ORF">STYLEM_14383</name>
</gene>
<dbReference type="OrthoDB" id="327673at2759"/>
<evidence type="ECO:0000313" key="2">
    <source>
        <dbReference type="Proteomes" id="UP000039865"/>
    </source>
</evidence>
<sequence length="518" mass="59501">MREYSCMLVTNKLARPVQPTIQLDILQDLINLMTSKMSQESIKKTQAQLKQSFIYQWVEILEAIKTTFNFVDAVFIQHFQDELQAKYDQLTDLKDDITLSDDDIFNMILENIDIKSNNKQFTLAQYCVAKLYSFITRQLWVVLSGQGKSRISAGIAMTALLWGSVTKIHMVFPNEKLKERDMKDFEISLRSTQVQAVCLKLSLYMFHCYLCQQHCGGKGSAGLKFELYSYSFNDAAIIDKTGALMVVVNYKENTMEEKAIHIKELAKLSPLLVYCYKELTIAIIDAGIPPVMIEAGVDYERLQYILGMNDFDYRSEFIPMTLVLAKSSVNSRKLFKALKEWEDSETNAAEALRDRHNYSSSEYNYKNNDNNNNTRCLSVKNLNKQQSLNSLIIHQNTSLFVVIIIIKKLCLFGLLIHSQLVFLFITTVLDFKTTFGLDHDFKYQLLQSANIKSVFQTSNTEPVADQKPKRKLQKCLQDFENLKHIDKGSPMHPKRSFICESGFASASRSQLFNLVFKP</sequence>
<dbReference type="EMBL" id="CCKQ01013618">
    <property type="protein sequence ID" value="CDW85309.1"/>
    <property type="molecule type" value="Genomic_DNA"/>
</dbReference>